<keyword evidence="2" id="KW-1185">Reference proteome</keyword>
<comment type="caution">
    <text evidence="1">The sequence shown here is derived from an EMBL/GenBank/DDBJ whole genome shotgun (WGS) entry which is preliminary data.</text>
</comment>
<gene>
    <name evidence="1" type="ORF">Q9L58_010295</name>
</gene>
<evidence type="ECO:0000313" key="1">
    <source>
        <dbReference type="EMBL" id="KAL0630853.1"/>
    </source>
</evidence>
<proteinExistence type="predicted"/>
<dbReference type="EMBL" id="JBBBZM010000361">
    <property type="protein sequence ID" value="KAL0630853.1"/>
    <property type="molecule type" value="Genomic_DNA"/>
</dbReference>
<evidence type="ECO:0000313" key="2">
    <source>
        <dbReference type="Proteomes" id="UP001447188"/>
    </source>
</evidence>
<dbReference type="Proteomes" id="UP001447188">
    <property type="component" value="Unassembled WGS sequence"/>
</dbReference>
<sequence length="245" mass="26380">MSIRVGRENEASGDDDVMDISGEIPYSADIIPPDILSDFFCAHELSTTPPLTDALHILTNAFESLPGAFAIDNTPLTLRIGTTSTTLTPYAFATRTSLPFAAFTTPLQRAMDRARYSHRRRSPATDSNPVHPSDIALLLALAQEQQAALPRRKSYTVHVLAPDETARWICGVSADVGSEYLLALKEPWRDMGALDVRAWEVGIEGLAEEVGAVVWALGQGAVRVKRRKRGRGGGGVGVGEVGAEV</sequence>
<name>A0ABR3G4H6_9PEZI</name>
<reference evidence="1 2" key="1">
    <citation type="submission" date="2024-02" db="EMBL/GenBank/DDBJ databases">
        <title>Discinaceae phylogenomics.</title>
        <authorList>
            <person name="Dirks A.C."/>
            <person name="James T.Y."/>
        </authorList>
    </citation>
    <scope>NUCLEOTIDE SEQUENCE [LARGE SCALE GENOMIC DNA]</scope>
    <source>
        <strain evidence="1 2">ACD0624</strain>
    </source>
</reference>
<organism evidence="1 2">
    <name type="scientific">Discina gigas</name>
    <dbReference type="NCBI Taxonomy" id="1032678"/>
    <lineage>
        <taxon>Eukaryota</taxon>
        <taxon>Fungi</taxon>
        <taxon>Dikarya</taxon>
        <taxon>Ascomycota</taxon>
        <taxon>Pezizomycotina</taxon>
        <taxon>Pezizomycetes</taxon>
        <taxon>Pezizales</taxon>
        <taxon>Discinaceae</taxon>
        <taxon>Discina</taxon>
    </lineage>
</organism>
<protein>
    <submittedName>
        <fullName evidence="1">Uncharacterized protein</fullName>
    </submittedName>
</protein>
<accession>A0ABR3G4H6</accession>